<dbReference type="InterPro" id="IPR050272">
    <property type="entry name" value="Isochorismatase-like_hydrls"/>
</dbReference>
<dbReference type="Gene3D" id="3.40.50.850">
    <property type="entry name" value="Isochorismatase-like"/>
    <property type="match status" value="1"/>
</dbReference>
<dbReference type="InterPro" id="IPR000868">
    <property type="entry name" value="Isochorismatase-like_dom"/>
</dbReference>
<dbReference type="AlphaFoldDB" id="A0A1J0KTU8"/>
<protein>
    <submittedName>
        <fullName evidence="3">Isochorismatase family protein</fullName>
    </submittedName>
</protein>
<dbReference type="InterPro" id="IPR036380">
    <property type="entry name" value="Isochorismatase-like_sf"/>
</dbReference>
<dbReference type="Proteomes" id="UP000182521">
    <property type="component" value="Chromosome"/>
</dbReference>
<feature type="domain" description="Isochorismatase-like" evidence="2">
    <location>
        <begin position="5"/>
        <end position="187"/>
    </location>
</feature>
<dbReference type="OrthoDB" id="9807387at2"/>
<dbReference type="PANTHER" id="PTHR43540">
    <property type="entry name" value="PEROXYUREIDOACRYLATE/UREIDOACRYLATE AMIDOHYDROLASE-RELATED"/>
    <property type="match status" value="1"/>
</dbReference>
<keyword evidence="1" id="KW-0378">Hydrolase</keyword>
<evidence type="ECO:0000256" key="1">
    <source>
        <dbReference type="ARBA" id="ARBA00022801"/>
    </source>
</evidence>
<dbReference type="CDD" id="cd00431">
    <property type="entry name" value="cysteine_hydrolases"/>
    <property type="match status" value="1"/>
</dbReference>
<evidence type="ECO:0000313" key="3">
    <source>
        <dbReference type="EMBL" id="APC97189.1"/>
    </source>
</evidence>
<gene>
    <name evidence="3" type="ORF">KX01_1052</name>
</gene>
<name>A0A1J0KTU8_9GAMM</name>
<organism evidence="3 4">
    <name type="scientific">Francisella frigiditurris</name>
    <dbReference type="NCBI Taxonomy" id="1542390"/>
    <lineage>
        <taxon>Bacteria</taxon>
        <taxon>Pseudomonadati</taxon>
        <taxon>Pseudomonadota</taxon>
        <taxon>Gammaproteobacteria</taxon>
        <taxon>Thiotrichales</taxon>
        <taxon>Francisellaceae</taxon>
        <taxon>Francisella</taxon>
    </lineage>
</organism>
<dbReference type="EMBL" id="CP009654">
    <property type="protein sequence ID" value="APC97189.1"/>
    <property type="molecule type" value="Genomic_DNA"/>
</dbReference>
<proteinExistence type="predicted"/>
<evidence type="ECO:0000259" key="2">
    <source>
        <dbReference type="Pfam" id="PF00857"/>
    </source>
</evidence>
<keyword evidence="4" id="KW-1185">Reference proteome</keyword>
<dbReference type="SUPFAM" id="SSF52499">
    <property type="entry name" value="Isochorismatase-like hydrolases"/>
    <property type="match status" value="1"/>
</dbReference>
<dbReference type="GO" id="GO:0016787">
    <property type="term" value="F:hydrolase activity"/>
    <property type="evidence" value="ECO:0007669"/>
    <property type="project" value="UniProtKB-KW"/>
</dbReference>
<dbReference type="STRING" id="1542390.KX01_1052"/>
<sequence length="192" mass="21766">MRNRLLLAIDFINDIVHPDGKLGAKFTPYLQENNVLENATKAIKHAREKNILVAHVKVTFSKTYIECPEWSPIFGSAKKNNALELNTWGTQFHEKIDIKENDHILIKHRISAFYNTDLESVLRANKIEEIIIIGVSTDMTVELTSREAHDRDYKVTVLKDACGSHASDTHNASLANISRVGMVKTVQEWINS</sequence>
<dbReference type="PANTHER" id="PTHR43540:SF1">
    <property type="entry name" value="ISOCHORISMATASE HYDROLASE"/>
    <property type="match status" value="1"/>
</dbReference>
<dbReference type="RefSeq" id="WP_071663978.1">
    <property type="nucleotide sequence ID" value="NZ_CP009654.1"/>
</dbReference>
<evidence type="ECO:0000313" key="4">
    <source>
        <dbReference type="Proteomes" id="UP000182521"/>
    </source>
</evidence>
<reference evidence="4" key="1">
    <citation type="submission" date="2014-10" db="EMBL/GenBank/DDBJ databases">
        <authorList>
            <person name="Kuske C.R."/>
            <person name="Challacombe J.F."/>
            <person name="Daligault H.E."/>
            <person name="Davenport K.W."/>
            <person name="Johnson S.L."/>
            <person name="Siddaramappa S."/>
            <person name="Petersen J.M."/>
        </authorList>
    </citation>
    <scope>NUCLEOTIDE SEQUENCE [LARGE SCALE GENOMIC DNA]</scope>
    <source>
        <strain evidence="4">CA97-1460</strain>
    </source>
</reference>
<dbReference type="Pfam" id="PF00857">
    <property type="entry name" value="Isochorismatase"/>
    <property type="match status" value="1"/>
</dbReference>
<accession>A0A1J0KTU8</accession>
<dbReference type="KEGG" id="frc:KX01_1052"/>